<dbReference type="RefSeq" id="WP_285662575.1">
    <property type="nucleotide sequence ID" value="NZ_BSTX01000001.1"/>
</dbReference>
<accession>A0A9W6SK79</accession>
<dbReference type="AlphaFoldDB" id="A0A9W6SK79"/>
<evidence type="ECO:0008006" key="3">
    <source>
        <dbReference type="Google" id="ProtNLM"/>
    </source>
</evidence>
<organism evidence="1 2">
    <name type="scientific">Actinorhabdospora filicis</name>
    <dbReference type="NCBI Taxonomy" id="1785913"/>
    <lineage>
        <taxon>Bacteria</taxon>
        <taxon>Bacillati</taxon>
        <taxon>Actinomycetota</taxon>
        <taxon>Actinomycetes</taxon>
        <taxon>Micromonosporales</taxon>
        <taxon>Micromonosporaceae</taxon>
        <taxon>Actinorhabdospora</taxon>
    </lineage>
</organism>
<protein>
    <recommendedName>
        <fullName evidence="3">Tetratricopeptide repeat protein</fullName>
    </recommendedName>
</protein>
<gene>
    <name evidence="1" type="ORF">Afil01_22790</name>
</gene>
<sequence>MAGVVLREASLLDPNGIPLNLLATDTAALHVNSNNVLINAEAHPVLFQAGDATGAAHAFEELLPNHLRLLGPDHPNTLTTRNNLAY</sequence>
<keyword evidence="2" id="KW-1185">Reference proteome</keyword>
<proteinExistence type="predicted"/>
<reference evidence="1" key="1">
    <citation type="submission" date="2023-03" db="EMBL/GenBank/DDBJ databases">
        <title>Actinorhabdospora filicis NBRC 111898.</title>
        <authorList>
            <person name="Ichikawa N."/>
            <person name="Sato H."/>
            <person name="Tonouchi N."/>
        </authorList>
    </citation>
    <scope>NUCLEOTIDE SEQUENCE</scope>
    <source>
        <strain evidence="1">NBRC 111898</strain>
    </source>
</reference>
<dbReference type="Gene3D" id="1.25.40.10">
    <property type="entry name" value="Tetratricopeptide repeat domain"/>
    <property type="match status" value="1"/>
</dbReference>
<evidence type="ECO:0000313" key="2">
    <source>
        <dbReference type="Proteomes" id="UP001165079"/>
    </source>
</evidence>
<name>A0A9W6SK79_9ACTN</name>
<dbReference type="EMBL" id="BSTX01000001">
    <property type="protein sequence ID" value="GLZ77472.1"/>
    <property type="molecule type" value="Genomic_DNA"/>
</dbReference>
<dbReference type="InterPro" id="IPR011990">
    <property type="entry name" value="TPR-like_helical_dom_sf"/>
</dbReference>
<dbReference type="Proteomes" id="UP001165079">
    <property type="component" value="Unassembled WGS sequence"/>
</dbReference>
<comment type="caution">
    <text evidence="1">The sequence shown here is derived from an EMBL/GenBank/DDBJ whole genome shotgun (WGS) entry which is preliminary data.</text>
</comment>
<evidence type="ECO:0000313" key="1">
    <source>
        <dbReference type="EMBL" id="GLZ77472.1"/>
    </source>
</evidence>